<evidence type="ECO:0000313" key="1">
    <source>
        <dbReference type="EMBL" id="MBS9535886.1"/>
    </source>
</evidence>
<dbReference type="EMBL" id="JAHCLR010000064">
    <property type="protein sequence ID" value="MBS9535886.1"/>
    <property type="molecule type" value="Genomic_DNA"/>
</dbReference>
<comment type="caution">
    <text evidence="1">The sequence shown here is derived from an EMBL/GenBank/DDBJ whole genome shotgun (WGS) entry which is preliminary data.</text>
</comment>
<sequence length="324" mass="36527">MAELKRHGTDVTSVFDLVGRDENDLTAALAFALSRSPVMAKTLLQRVWPEAGKASWGKMALALEVRDQDGRTDLEIRLPDALLIIEAKRGWGLPEKAQLRRYARRITKGPGAGVLITLSQASPELAAMKLPSDIDGVAVRHLAWGDVLADISSARHGKRGQERLWLEEFRAYLQEVVRVRRIEDSWTYCVAINNEMPADGGKYTFLEYITKAKCYFHPFGTNGWTTEPPNFLAFRWSGAVQRIYRVKHAEVVPSLLQRWPKLKKSPRTERPHVVYDLGAQLPPFEPIPNGAPYRANRLWVLLDQLQTADTLKAAHDATRALRDA</sequence>
<dbReference type="Proteomes" id="UP001519535">
    <property type="component" value="Unassembled WGS sequence"/>
</dbReference>
<accession>A0ABS5RNU2</accession>
<organism evidence="1 2">
    <name type="scientific">Mycolicibacter acidiphilus</name>
    <dbReference type="NCBI Taxonomy" id="2835306"/>
    <lineage>
        <taxon>Bacteria</taxon>
        <taxon>Bacillati</taxon>
        <taxon>Actinomycetota</taxon>
        <taxon>Actinomycetes</taxon>
        <taxon>Mycobacteriales</taxon>
        <taxon>Mycobacteriaceae</taxon>
        <taxon>Mycolicibacter</taxon>
    </lineage>
</organism>
<dbReference type="RefSeq" id="WP_214094736.1">
    <property type="nucleotide sequence ID" value="NZ_JAHCLR010000064.1"/>
</dbReference>
<evidence type="ECO:0000313" key="2">
    <source>
        <dbReference type="Proteomes" id="UP001519535"/>
    </source>
</evidence>
<reference evidence="1 2" key="1">
    <citation type="submission" date="2021-05" db="EMBL/GenBank/DDBJ databases">
        <title>Mycobacterium acidophilum sp. nov., an extremely acid-tolerant member of the genus Mycobacterium.</title>
        <authorList>
            <person name="Xia J."/>
        </authorList>
    </citation>
    <scope>NUCLEOTIDE SEQUENCE [LARGE SCALE GENOMIC DNA]</scope>
    <source>
        <strain evidence="1 2">M1</strain>
    </source>
</reference>
<evidence type="ECO:0008006" key="3">
    <source>
        <dbReference type="Google" id="ProtNLM"/>
    </source>
</evidence>
<name>A0ABS5RNU2_9MYCO</name>
<gene>
    <name evidence="1" type="ORF">KIH27_20075</name>
</gene>
<keyword evidence="2" id="KW-1185">Reference proteome</keyword>
<protein>
    <recommendedName>
        <fullName evidence="3">PD-(D/E)XK nuclease superfamily protein</fullName>
    </recommendedName>
</protein>
<proteinExistence type="predicted"/>